<evidence type="ECO:0000256" key="4">
    <source>
        <dbReference type="ARBA" id="ARBA00022634"/>
    </source>
</evidence>
<dbReference type="PANTHER" id="PTHR11441">
    <property type="entry name" value="THYMIDINE KINASE"/>
    <property type="match status" value="1"/>
</dbReference>
<evidence type="ECO:0000256" key="7">
    <source>
        <dbReference type="ARBA" id="ARBA00022777"/>
    </source>
</evidence>
<evidence type="ECO:0000256" key="1">
    <source>
        <dbReference type="ARBA" id="ARBA00007587"/>
    </source>
</evidence>
<dbReference type="Proteomes" id="UP000046393">
    <property type="component" value="Unplaced"/>
</dbReference>
<evidence type="ECO:0000256" key="6">
    <source>
        <dbReference type="ARBA" id="ARBA00022741"/>
    </source>
</evidence>
<comment type="catalytic activity">
    <reaction evidence="10">
        <text>thymidine + ATP = dTMP + ADP + H(+)</text>
        <dbReference type="Rhea" id="RHEA:19129"/>
        <dbReference type="ChEBI" id="CHEBI:15378"/>
        <dbReference type="ChEBI" id="CHEBI:17748"/>
        <dbReference type="ChEBI" id="CHEBI:30616"/>
        <dbReference type="ChEBI" id="CHEBI:63528"/>
        <dbReference type="ChEBI" id="CHEBI:456216"/>
        <dbReference type="EC" id="2.7.1.21"/>
    </reaction>
    <physiologicalReaction direction="left-to-right" evidence="10">
        <dbReference type="Rhea" id="RHEA:19130"/>
    </physiologicalReaction>
</comment>
<dbReference type="GO" id="GO:0005524">
    <property type="term" value="F:ATP binding"/>
    <property type="evidence" value="ECO:0007669"/>
    <property type="project" value="UniProtKB-KW"/>
</dbReference>
<dbReference type="SUPFAM" id="SSF52540">
    <property type="entry name" value="P-loop containing nucleoside triphosphate hydrolases"/>
    <property type="match status" value="2"/>
</dbReference>
<evidence type="ECO:0000256" key="10">
    <source>
        <dbReference type="ARBA" id="ARBA00048113"/>
    </source>
</evidence>
<dbReference type="InterPro" id="IPR001267">
    <property type="entry name" value="Thymidine_kinase"/>
</dbReference>
<dbReference type="EC" id="2.7.1.21" evidence="2"/>
<evidence type="ECO:0000256" key="2">
    <source>
        <dbReference type="ARBA" id="ARBA00012118"/>
    </source>
</evidence>
<dbReference type="GO" id="GO:0046104">
    <property type="term" value="P:thymidine metabolic process"/>
    <property type="evidence" value="ECO:0007669"/>
    <property type="project" value="TreeGrafter"/>
</dbReference>
<keyword evidence="8" id="KW-0067">ATP-binding</keyword>
<evidence type="ECO:0000256" key="11">
    <source>
        <dbReference type="RuleBase" id="RU004165"/>
    </source>
</evidence>
<dbReference type="WBParaSite" id="SMUV_0000445901-mRNA-1">
    <property type="protein sequence ID" value="SMUV_0000445901-mRNA-1"/>
    <property type="gene ID" value="SMUV_0000445901"/>
</dbReference>
<dbReference type="GO" id="GO:0071897">
    <property type="term" value="P:DNA biosynthetic process"/>
    <property type="evidence" value="ECO:0007669"/>
    <property type="project" value="UniProtKB-KW"/>
</dbReference>
<comment type="subunit">
    <text evidence="9">Homotetramer. Tetramerization from dimerization is induced by ATP and increases catalytic efficiency due to a high affinity for thymidine. Tetramerization is inhibited by phosphorylation at Ser-13. Interacts (via the KEN box) with FZR1.</text>
</comment>
<keyword evidence="12" id="KW-1185">Reference proteome</keyword>
<evidence type="ECO:0000256" key="5">
    <source>
        <dbReference type="ARBA" id="ARBA00022679"/>
    </source>
</evidence>
<evidence type="ECO:0000256" key="3">
    <source>
        <dbReference type="ARBA" id="ARBA00021150"/>
    </source>
</evidence>
<keyword evidence="6" id="KW-0547">Nucleotide-binding</keyword>
<dbReference type="Gene3D" id="3.40.50.300">
    <property type="entry name" value="P-loop containing nucleotide triphosphate hydrolases"/>
    <property type="match status" value="2"/>
</dbReference>
<name>A0A0N5AJ38_9BILA</name>
<dbReference type="InterPro" id="IPR027417">
    <property type="entry name" value="P-loop_NTPase"/>
</dbReference>
<dbReference type="Pfam" id="PF00265">
    <property type="entry name" value="TK"/>
    <property type="match status" value="2"/>
</dbReference>
<dbReference type="PANTHER" id="PTHR11441:SF0">
    <property type="entry name" value="THYMIDINE KINASE, CYTOSOLIC"/>
    <property type="match status" value="1"/>
</dbReference>
<organism evidence="12 13">
    <name type="scientific">Syphacia muris</name>
    <dbReference type="NCBI Taxonomy" id="451379"/>
    <lineage>
        <taxon>Eukaryota</taxon>
        <taxon>Metazoa</taxon>
        <taxon>Ecdysozoa</taxon>
        <taxon>Nematoda</taxon>
        <taxon>Chromadorea</taxon>
        <taxon>Rhabditida</taxon>
        <taxon>Spirurina</taxon>
        <taxon>Oxyuridomorpha</taxon>
        <taxon>Oxyuroidea</taxon>
        <taxon>Oxyuridae</taxon>
        <taxon>Syphacia</taxon>
    </lineage>
</organism>
<comment type="similarity">
    <text evidence="1 11">Belongs to the thymidine kinase family.</text>
</comment>
<keyword evidence="5" id="KW-0808">Transferase</keyword>
<evidence type="ECO:0000313" key="12">
    <source>
        <dbReference type="Proteomes" id="UP000046393"/>
    </source>
</evidence>
<evidence type="ECO:0000256" key="8">
    <source>
        <dbReference type="ARBA" id="ARBA00022840"/>
    </source>
</evidence>
<dbReference type="STRING" id="451379.A0A0N5AJ38"/>
<dbReference type="PROSITE" id="PS00603">
    <property type="entry name" value="TK_CELLULAR_TYPE"/>
    <property type="match status" value="1"/>
</dbReference>
<dbReference type="AlphaFoldDB" id="A0A0N5AJ38"/>
<evidence type="ECO:0000256" key="9">
    <source>
        <dbReference type="ARBA" id="ARBA00046642"/>
    </source>
</evidence>
<dbReference type="InterPro" id="IPR020633">
    <property type="entry name" value="Thymidine_kinase_CS"/>
</dbReference>
<dbReference type="Gene3D" id="3.30.60.20">
    <property type="match status" value="2"/>
</dbReference>
<proteinExistence type="inferred from homology"/>
<dbReference type="SUPFAM" id="SSF57716">
    <property type="entry name" value="Glucocorticoid receptor-like (DNA-binding domain)"/>
    <property type="match status" value="2"/>
</dbReference>
<keyword evidence="7" id="KW-0418">Kinase</keyword>
<sequence length="401" mass="44975">MLHRINRYKLANHVCCVVKYKADTRYDDTKVATHDLHLHDAMSTFLIGDIWDELLKAHVIGIDEGQFFDDIVEYAEKLANLGKIVIIAALDGDFNRKRFKNNSLDLCAMAEYITKLTAVCTHCGEDAAFTFRKSSSLKQEVIGGQEIYSAFCRNCYLLASKDSNFTKSDRICCGRIELILGPMFSGKTTELLRRRNRHALAGRDCKVVRYDDGSQFHPNQVVTHDELVYDAITTTKISDIYEALVNCAVVLIDDGQFGNVLTVCVQFPDIVEASERLANSGKIVIVSALDGDYHRKPFENGVLNLCPLSEVVTKLCAVCSSCDKDAAFSRKFTDSNMSNQQHEKKMYCAVCRSCYLRAIKVPLSDIQNSCIDGSENNIERKRVSLGDGMLNNAKKLRDDIN</sequence>
<dbReference type="GO" id="GO:0004797">
    <property type="term" value="F:thymidine kinase activity"/>
    <property type="evidence" value="ECO:0007669"/>
    <property type="project" value="UniProtKB-EC"/>
</dbReference>
<protein>
    <recommendedName>
        <fullName evidence="3">Thymidine kinase, cytosolic</fullName>
        <ecNumber evidence="2">2.7.1.21</ecNumber>
    </recommendedName>
</protein>
<evidence type="ECO:0000313" key="13">
    <source>
        <dbReference type="WBParaSite" id="SMUV_0000445901-mRNA-1"/>
    </source>
</evidence>
<reference evidence="13" key="1">
    <citation type="submission" date="2017-02" db="UniProtKB">
        <authorList>
            <consortium name="WormBaseParasite"/>
        </authorList>
    </citation>
    <scope>IDENTIFICATION</scope>
</reference>
<keyword evidence="4" id="KW-0237">DNA synthesis</keyword>
<accession>A0A0N5AJ38</accession>